<evidence type="ECO:0000256" key="1">
    <source>
        <dbReference type="SAM" id="MobiDB-lite"/>
    </source>
</evidence>
<accession>A0A4C1TJ57</accession>
<feature type="region of interest" description="Disordered" evidence="1">
    <location>
        <begin position="10"/>
        <end position="30"/>
    </location>
</feature>
<reference evidence="2 3" key="1">
    <citation type="journal article" date="2019" name="Commun. Biol.">
        <title>The bagworm genome reveals a unique fibroin gene that provides high tensile strength.</title>
        <authorList>
            <person name="Kono N."/>
            <person name="Nakamura H."/>
            <person name="Ohtoshi R."/>
            <person name="Tomita M."/>
            <person name="Numata K."/>
            <person name="Arakawa K."/>
        </authorList>
    </citation>
    <scope>NUCLEOTIDE SEQUENCE [LARGE SCALE GENOMIC DNA]</scope>
</reference>
<evidence type="ECO:0000313" key="3">
    <source>
        <dbReference type="Proteomes" id="UP000299102"/>
    </source>
</evidence>
<comment type="caution">
    <text evidence="2">The sequence shown here is derived from an EMBL/GenBank/DDBJ whole genome shotgun (WGS) entry which is preliminary data.</text>
</comment>
<protein>
    <submittedName>
        <fullName evidence="2">Uncharacterized protein</fullName>
    </submittedName>
</protein>
<evidence type="ECO:0000313" key="2">
    <source>
        <dbReference type="EMBL" id="GBP13630.1"/>
    </source>
</evidence>
<proteinExistence type="predicted"/>
<dbReference type="AlphaFoldDB" id="A0A4C1TJ57"/>
<sequence>MRHFRITLQVMDDDASPPTGNQRVQPRPERRTSAVWPIRLRYTRCRIKRTNESGAGAHCAESTSGNSWWRACRTGKCARIDTAAIRQHIQLRASTKSKAKHVEISVILETLRPAAARIGAVDIGHFLGFRIDCRRVRRAPNTGLCPGVDRVAEPTRSCRFDTFGVGQNRVCMADCTGSRIRLGGCVRA</sequence>
<organism evidence="2 3">
    <name type="scientific">Eumeta variegata</name>
    <name type="common">Bagworm moth</name>
    <name type="synonym">Eumeta japonica</name>
    <dbReference type="NCBI Taxonomy" id="151549"/>
    <lineage>
        <taxon>Eukaryota</taxon>
        <taxon>Metazoa</taxon>
        <taxon>Ecdysozoa</taxon>
        <taxon>Arthropoda</taxon>
        <taxon>Hexapoda</taxon>
        <taxon>Insecta</taxon>
        <taxon>Pterygota</taxon>
        <taxon>Neoptera</taxon>
        <taxon>Endopterygota</taxon>
        <taxon>Lepidoptera</taxon>
        <taxon>Glossata</taxon>
        <taxon>Ditrysia</taxon>
        <taxon>Tineoidea</taxon>
        <taxon>Psychidae</taxon>
        <taxon>Oiketicinae</taxon>
        <taxon>Eumeta</taxon>
    </lineage>
</organism>
<dbReference type="Proteomes" id="UP000299102">
    <property type="component" value="Unassembled WGS sequence"/>
</dbReference>
<gene>
    <name evidence="2" type="ORF">EVAR_6967_1</name>
</gene>
<name>A0A4C1TJ57_EUMVA</name>
<dbReference type="EMBL" id="BGZK01000058">
    <property type="protein sequence ID" value="GBP13630.1"/>
    <property type="molecule type" value="Genomic_DNA"/>
</dbReference>
<keyword evidence="3" id="KW-1185">Reference proteome</keyword>